<dbReference type="RefSeq" id="WP_162452772.1">
    <property type="nucleotide sequence ID" value="NZ_WLZY01000009.1"/>
</dbReference>
<dbReference type="AlphaFoldDB" id="A0A7K3MAL9"/>
<evidence type="ECO:0000313" key="2">
    <source>
        <dbReference type="Proteomes" id="UP000460435"/>
    </source>
</evidence>
<dbReference type="Proteomes" id="UP000460435">
    <property type="component" value="Unassembled WGS sequence"/>
</dbReference>
<protein>
    <submittedName>
        <fullName evidence="1">Uncharacterized protein</fullName>
    </submittedName>
</protein>
<gene>
    <name evidence="1" type="ORF">F7O44_23670</name>
</gene>
<reference evidence="1 2" key="1">
    <citation type="submission" date="2019-11" db="EMBL/GenBank/DDBJ databases">
        <authorList>
            <person name="Li X.-J."/>
            <person name="Feng X.-M."/>
        </authorList>
    </citation>
    <scope>NUCLEOTIDE SEQUENCE [LARGE SCALE GENOMIC DNA]</scope>
    <source>
        <strain evidence="1 2">XMNu-373</strain>
    </source>
</reference>
<keyword evidence="2" id="KW-1185">Reference proteome</keyword>
<comment type="caution">
    <text evidence="1">The sequence shown here is derived from an EMBL/GenBank/DDBJ whole genome shotgun (WGS) entry which is preliminary data.</text>
</comment>
<dbReference type="EMBL" id="WLZY01000009">
    <property type="protein sequence ID" value="NDL60077.1"/>
    <property type="molecule type" value="Genomic_DNA"/>
</dbReference>
<accession>A0A7K3MAL9</accession>
<sequence>MSPAGTKTRALPEEIEAIVDGFPDEAARGAAKPRREGDVWALTVTPSSELYSFTVSKNVNLVLCLVLKETDDPVHGQRANDVEQLLQAGPREKNDGDHQEGSVELEYIDGLTVLLRTEAPIEIRVVESEKFHARIRRGATLISVGGRGVELEPGHESSIEQISSVSSIIIQHKCTIATHPNETVEKIGFIGQSACLVLDKIGITANNVIFFDPAKTVIELLPVSDSDVSTLTVNEPIKGGHWKVRKNTVLKAENGVERARFSGRGLLELGPGSYSESLTGNGRQMKLGARRAVVSRLSGRWRIRDAREASLSGEGAGFAILGLSLPRQRGRTDRFDGAVVTNFSLPRLETRRRVLASMTGAYHLSPNADRIPGSGSKYHELSLRLARKALKQPTSLARSVPRVFTGRLDPEVKKALDRDAEFVGELSRLAHQHGAPGSVRTRISWCAYRLQHLTAGRLSERALLIVYRCLGYGEKPAPAFLTWILLALILVPTVAVFDSSSTLDASVQGFHEYIRQAAEMALGPLGTLSGIGTSAASTWDYALRTVIAIPLVTGGLALRNYLKRPRG</sequence>
<evidence type="ECO:0000313" key="1">
    <source>
        <dbReference type="EMBL" id="NDL60077.1"/>
    </source>
</evidence>
<proteinExistence type="predicted"/>
<organism evidence="1 2">
    <name type="scientific">Phytoactinopolyspora mesophila</name>
    <dbReference type="NCBI Taxonomy" id="2650750"/>
    <lineage>
        <taxon>Bacteria</taxon>
        <taxon>Bacillati</taxon>
        <taxon>Actinomycetota</taxon>
        <taxon>Actinomycetes</taxon>
        <taxon>Jiangellales</taxon>
        <taxon>Jiangellaceae</taxon>
        <taxon>Phytoactinopolyspora</taxon>
    </lineage>
</organism>
<name>A0A7K3MAL9_9ACTN</name>